<reference evidence="2 3" key="1">
    <citation type="submission" date="2019-04" db="EMBL/GenBank/DDBJ databases">
        <title>Genome sequence of Pelagicola litoralis CL-ES2.</title>
        <authorList>
            <person name="Cao J."/>
        </authorList>
    </citation>
    <scope>NUCLEOTIDE SEQUENCE [LARGE SCALE GENOMIC DNA]</scope>
    <source>
        <strain evidence="2 3">CL-ES2</strain>
    </source>
</reference>
<accession>A0A4U7N863</accession>
<dbReference type="Proteomes" id="UP000306575">
    <property type="component" value="Unassembled WGS sequence"/>
</dbReference>
<organism evidence="2 3">
    <name type="scientific">Shimia litoralis</name>
    <dbReference type="NCBI Taxonomy" id="420403"/>
    <lineage>
        <taxon>Bacteria</taxon>
        <taxon>Pseudomonadati</taxon>
        <taxon>Pseudomonadota</taxon>
        <taxon>Alphaproteobacteria</taxon>
        <taxon>Rhodobacterales</taxon>
        <taxon>Roseobacteraceae</taxon>
    </lineage>
</organism>
<keyword evidence="3" id="KW-1185">Reference proteome</keyword>
<dbReference type="PROSITE" id="PS51257">
    <property type="entry name" value="PROKAR_LIPOPROTEIN"/>
    <property type="match status" value="1"/>
</dbReference>
<gene>
    <name evidence="2" type="ORF">FAP39_04510</name>
</gene>
<evidence type="ECO:0000313" key="2">
    <source>
        <dbReference type="EMBL" id="TKZ21867.1"/>
    </source>
</evidence>
<dbReference type="AlphaFoldDB" id="A0A4U7N863"/>
<name>A0A4U7N863_9RHOB</name>
<protein>
    <recommendedName>
        <fullName evidence="4">Lipoprotein</fullName>
    </recommendedName>
</protein>
<sequence length="69" mass="6798">MRYFKLTAFALCATATLSACGDNFGEQALFGGAAGAVTAEVFGGNAGTGALVGSAANVLFCKENPGKCS</sequence>
<dbReference type="OrthoDB" id="7875539at2"/>
<keyword evidence="1" id="KW-0732">Signal</keyword>
<dbReference type="EMBL" id="SULI01000003">
    <property type="protein sequence ID" value="TKZ21867.1"/>
    <property type="molecule type" value="Genomic_DNA"/>
</dbReference>
<evidence type="ECO:0008006" key="4">
    <source>
        <dbReference type="Google" id="ProtNLM"/>
    </source>
</evidence>
<evidence type="ECO:0000313" key="3">
    <source>
        <dbReference type="Proteomes" id="UP000306575"/>
    </source>
</evidence>
<evidence type="ECO:0000256" key="1">
    <source>
        <dbReference type="SAM" id="SignalP"/>
    </source>
</evidence>
<feature type="signal peptide" evidence="1">
    <location>
        <begin position="1"/>
        <end position="21"/>
    </location>
</feature>
<proteinExistence type="predicted"/>
<comment type="caution">
    <text evidence="2">The sequence shown here is derived from an EMBL/GenBank/DDBJ whole genome shotgun (WGS) entry which is preliminary data.</text>
</comment>
<feature type="chain" id="PRO_5020838814" description="Lipoprotein" evidence="1">
    <location>
        <begin position="22"/>
        <end position="69"/>
    </location>
</feature>